<dbReference type="AlphaFoldDB" id="A0A0D0ILP2"/>
<dbReference type="PROSITE" id="PS50893">
    <property type="entry name" value="ABC_TRANSPORTER_2"/>
    <property type="match status" value="1"/>
</dbReference>
<dbReference type="Proteomes" id="UP000032120">
    <property type="component" value="Unassembled WGS sequence"/>
</dbReference>
<dbReference type="InterPro" id="IPR025662">
    <property type="entry name" value="Sigma_54_int_dom_ATP-bd_1"/>
</dbReference>
<feature type="transmembrane region" description="Helical" evidence="7">
    <location>
        <begin position="238"/>
        <end position="261"/>
    </location>
</feature>
<dbReference type="NCBIfam" id="TIGR02868">
    <property type="entry name" value="CydC"/>
    <property type="match status" value="1"/>
</dbReference>
<accession>A0A0D0ILP2</accession>
<keyword evidence="2 7" id="KW-0812">Transmembrane</keyword>
<evidence type="ECO:0008006" key="12">
    <source>
        <dbReference type="Google" id="ProtNLM"/>
    </source>
</evidence>
<dbReference type="Pfam" id="PF00005">
    <property type="entry name" value="ABC_tran"/>
    <property type="match status" value="1"/>
</dbReference>
<evidence type="ECO:0000256" key="6">
    <source>
        <dbReference type="ARBA" id="ARBA00023136"/>
    </source>
</evidence>
<dbReference type="GO" id="GO:0034775">
    <property type="term" value="P:glutathione transmembrane transport"/>
    <property type="evidence" value="ECO:0007669"/>
    <property type="project" value="InterPro"/>
</dbReference>
<feature type="transmembrane region" description="Helical" evidence="7">
    <location>
        <begin position="159"/>
        <end position="176"/>
    </location>
</feature>
<dbReference type="PROSITE" id="PS00675">
    <property type="entry name" value="SIGMA54_INTERACT_1"/>
    <property type="match status" value="1"/>
</dbReference>
<dbReference type="SUPFAM" id="SSF90123">
    <property type="entry name" value="ABC transporter transmembrane region"/>
    <property type="match status" value="1"/>
</dbReference>
<dbReference type="Pfam" id="PF00664">
    <property type="entry name" value="ABC_membrane"/>
    <property type="match status" value="1"/>
</dbReference>
<evidence type="ECO:0000313" key="11">
    <source>
        <dbReference type="Proteomes" id="UP000032120"/>
    </source>
</evidence>
<dbReference type="CDD" id="cd03228">
    <property type="entry name" value="ABCC_MRP_Like"/>
    <property type="match status" value="1"/>
</dbReference>
<evidence type="ECO:0000313" key="10">
    <source>
        <dbReference type="EMBL" id="KIP52067.1"/>
    </source>
</evidence>
<dbReference type="PANTHER" id="PTHR24221:SF654">
    <property type="entry name" value="ATP-BINDING CASSETTE SUB-FAMILY B MEMBER 6"/>
    <property type="match status" value="1"/>
</dbReference>
<comment type="subcellular location">
    <subcellularLocation>
        <location evidence="1">Cell membrane</location>
        <topology evidence="1">Multi-pass membrane protein</topology>
    </subcellularLocation>
</comment>
<evidence type="ECO:0000256" key="3">
    <source>
        <dbReference type="ARBA" id="ARBA00022741"/>
    </source>
</evidence>
<evidence type="ECO:0000259" key="8">
    <source>
        <dbReference type="PROSITE" id="PS50893"/>
    </source>
</evidence>
<dbReference type="PROSITE" id="PS00211">
    <property type="entry name" value="ABC_TRANSPORTER_1"/>
    <property type="match status" value="1"/>
</dbReference>
<feature type="transmembrane region" description="Helical" evidence="7">
    <location>
        <begin position="21"/>
        <end position="42"/>
    </location>
</feature>
<dbReference type="SMART" id="SM00382">
    <property type="entry name" value="AAA"/>
    <property type="match status" value="1"/>
</dbReference>
<dbReference type="GO" id="GO:0005524">
    <property type="term" value="F:ATP binding"/>
    <property type="evidence" value="ECO:0007669"/>
    <property type="project" value="UniProtKB-KW"/>
</dbReference>
<gene>
    <name evidence="10" type="ORF">SD72_11530</name>
</gene>
<dbReference type="EMBL" id="JXSQ01000016">
    <property type="protein sequence ID" value="KIP52067.1"/>
    <property type="molecule type" value="Genomic_DNA"/>
</dbReference>
<protein>
    <recommendedName>
        <fullName evidence="12">ATP-binding cassette subfamily C protein CydC</fullName>
    </recommendedName>
</protein>
<dbReference type="InterPro" id="IPR039421">
    <property type="entry name" value="Type_1_exporter"/>
</dbReference>
<evidence type="ECO:0000256" key="4">
    <source>
        <dbReference type="ARBA" id="ARBA00022840"/>
    </source>
</evidence>
<keyword evidence="11" id="KW-1185">Reference proteome</keyword>
<dbReference type="GO" id="GO:0140359">
    <property type="term" value="F:ABC-type transporter activity"/>
    <property type="evidence" value="ECO:0007669"/>
    <property type="project" value="InterPro"/>
</dbReference>
<name>A0A0D0ILP2_9MICO</name>
<comment type="caution">
    <text evidence="10">The sequence shown here is derived from an EMBL/GenBank/DDBJ whole genome shotgun (WGS) entry which is preliminary data.</text>
</comment>
<dbReference type="PANTHER" id="PTHR24221">
    <property type="entry name" value="ATP-BINDING CASSETTE SUB-FAMILY B"/>
    <property type="match status" value="1"/>
</dbReference>
<dbReference type="InterPro" id="IPR011527">
    <property type="entry name" value="ABC1_TM_dom"/>
</dbReference>
<dbReference type="SUPFAM" id="SSF52540">
    <property type="entry name" value="P-loop containing nucleoside triphosphate hydrolases"/>
    <property type="match status" value="1"/>
</dbReference>
<dbReference type="GO" id="GO:0045454">
    <property type="term" value="P:cell redox homeostasis"/>
    <property type="evidence" value="ECO:0007669"/>
    <property type="project" value="InterPro"/>
</dbReference>
<evidence type="ECO:0000259" key="9">
    <source>
        <dbReference type="PROSITE" id="PS50929"/>
    </source>
</evidence>
<evidence type="ECO:0000256" key="1">
    <source>
        <dbReference type="ARBA" id="ARBA00004651"/>
    </source>
</evidence>
<dbReference type="InterPro" id="IPR017871">
    <property type="entry name" value="ABC_transporter-like_CS"/>
</dbReference>
<feature type="domain" description="ABC transporter" evidence="8">
    <location>
        <begin position="354"/>
        <end position="559"/>
    </location>
</feature>
<reference evidence="10 11" key="1">
    <citation type="submission" date="2015-01" db="EMBL/GenBank/DDBJ databases">
        <title>Draft genome sequence of Leucobacter komagatae strain VKM ST2845.</title>
        <authorList>
            <person name="Karlyshev A.V."/>
            <person name="Kudryashova E.B."/>
        </authorList>
    </citation>
    <scope>NUCLEOTIDE SEQUENCE [LARGE SCALE GENOMIC DNA]</scope>
    <source>
        <strain evidence="10 11">VKM ST2845</strain>
    </source>
</reference>
<feature type="transmembrane region" description="Helical" evidence="7">
    <location>
        <begin position="136"/>
        <end position="153"/>
    </location>
</feature>
<feature type="transmembrane region" description="Helical" evidence="7">
    <location>
        <begin position="273"/>
        <end position="297"/>
    </location>
</feature>
<dbReference type="GO" id="GO:0016887">
    <property type="term" value="F:ATP hydrolysis activity"/>
    <property type="evidence" value="ECO:0007669"/>
    <property type="project" value="InterPro"/>
</dbReference>
<feature type="domain" description="ABC transmembrane type-1" evidence="9">
    <location>
        <begin position="22"/>
        <end position="262"/>
    </location>
</feature>
<dbReference type="InterPro" id="IPR003593">
    <property type="entry name" value="AAA+_ATPase"/>
</dbReference>
<proteinExistence type="predicted"/>
<sequence length="561" mass="58655">MSVETVLQRATPTWRRALPGQLLGILSDGSAIGLLALSMWLITRSGAQPPILHLTFAIVGVRALAIGRAAFRYAERLSSHDAALAQLSQLRAETFTALVPRVPGAIESSRRGEILATFVDDVDQLQDHPLRVRQPLIVSLTVTALTILVIAIASPVAAAILTVVLLLSVLVGATLSKRIAGRSDRELAAARSALTDALLDRFASAGVLHAFGALGAQRARIADAEAHLTRVQLTRTRAAGLTGAIVALGAGIASVAILLVAAPGAGTAFTAPVFAAIVVVPAAVFDVFAQVFAALTARRTVAASAERVSHLTDGALPTEIPVDPVDPVDPVHDATAPISGRLAVPSAVPGVPLVEVTDLSVAHPGGKTVVSGLSFSLRPAELLVVTGDSGAGKSTLALALSRFLDYRGSYRLGGIEAREFTGAAVRGFVGLCEQQPHLFNTDIRQNLKFAREDASDEELLSVLERVGLGEWVRERGGLDAMVGERGTLVSGGQMQRISLARVILADFPVVVLDEPTAGVDQLLADKLLVDLVGAIPDDRAVILITHTGLPDEIRVSARLEL</sequence>
<dbReference type="OrthoDB" id="3237158at2"/>
<keyword evidence="3" id="KW-0547">Nucleotide-binding</keyword>
<dbReference type="Gene3D" id="3.40.50.300">
    <property type="entry name" value="P-loop containing nucleotide triphosphate hydrolases"/>
    <property type="match status" value="1"/>
</dbReference>
<dbReference type="InterPro" id="IPR003439">
    <property type="entry name" value="ABC_transporter-like_ATP-bd"/>
</dbReference>
<evidence type="ECO:0000256" key="7">
    <source>
        <dbReference type="SAM" id="Phobius"/>
    </source>
</evidence>
<dbReference type="PROSITE" id="PS50929">
    <property type="entry name" value="ABC_TM1F"/>
    <property type="match status" value="1"/>
</dbReference>
<dbReference type="InterPro" id="IPR036640">
    <property type="entry name" value="ABC1_TM_sf"/>
</dbReference>
<dbReference type="RefSeq" id="WP_042544611.1">
    <property type="nucleotide sequence ID" value="NZ_JXSQ01000016.1"/>
</dbReference>
<keyword evidence="4" id="KW-0067">ATP-binding</keyword>
<evidence type="ECO:0000256" key="2">
    <source>
        <dbReference type="ARBA" id="ARBA00022692"/>
    </source>
</evidence>
<keyword evidence="6 7" id="KW-0472">Membrane</keyword>
<evidence type="ECO:0000256" key="5">
    <source>
        <dbReference type="ARBA" id="ARBA00022989"/>
    </source>
</evidence>
<organism evidence="10 11">
    <name type="scientific">Leucobacter komagatae</name>
    <dbReference type="NCBI Taxonomy" id="55969"/>
    <lineage>
        <taxon>Bacteria</taxon>
        <taxon>Bacillati</taxon>
        <taxon>Actinomycetota</taxon>
        <taxon>Actinomycetes</taxon>
        <taxon>Micrococcales</taxon>
        <taxon>Microbacteriaceae</taxon>
        <taxon>Leucobacter</taxon>
    </lineage>
</organism>
<feature type="transmembrane region" description="Helical" evidence="7">
    <location>
        <begin position="54"/>
        <end position="71"/>
    </location>
</feature>
<dbReference type="InterPro" id="IPR027417">
    <property type="entry name" value="P-loop_NTPase"/>
</dbReference>
<dbReference type="GO" id="GO:0005886">
    <property type="term" value="C:plasma membrane"/>
    <property type="evidence" value="ECO:0007669"/>
    <property type="project" value="UniProtKB-SubCell"/>
</dbReference>
<dbReference type="Gene3D" id="1.20.1560.10">
    <property type="entry name" value="ABC transporter type 1, transmembrane domain"/>
    <property type="match status" value="1"/>
</dbReference>
<keyword evidence="5 7" id="KW-1133">Transmembrane helix</keyword>
<dbReference type="InterPro" id="IPR014223">
    <property type="entry name" value="ABC_CydC/D"/>
</dbReference>